<evidence type="ECO:0000313" key="2">
    <source>
        <dbReference type="EMBL" id="KAG1767366.1"/>
    </source>
</evidence>
<dbReference type="OrthoDB" id="2626302at2759"/>
<dbReference type="Pfam" id="PF24764">
    <property type="entry name" value="rva_4"/>
    <property type="match status" value="1"/>
</dbReference>
<dbReference type="InterPro" id="IPR058913">
    <property type="entry name" value="Integrase_dom_put"/>
</dbReference>
<proteinExistence type="predicted"/>
<reference evidence="2" key="1">
    <citation type="journal article" date="2020" name="New Phytol.">
        <title>Comparative genomics reveals dynamic genome evolution in host specialist ectomycorrhizal fungi.</title>
        <authorList>
            <person name="Lofgren L.A."/>
            <person name="Nguyen N.H."/>
            <person name="Vilgalys R."/>
            <person name="Ruytinx J."/>
            <person name="Liao H.L."/>
            <person name="Branco S."/>
            <person name="Kuo A."/>
            <person name="LaButti K."/>
            <person name="Lipzen A."/>
            <person name="Andreopoulos W."/>
            <person name="Pangilinan J."/>
            <person name="Riley R."/>
            <person name="Hundley H."/>
            <person name="Na H."/>
            <person name="Barry K."/>
            <person name="Grigoriev I.V."/>
            <person name="Stajich J.E."/>
            <person name="Kennedy P.G."/>
        </authorList>
    </citation>
    <scope>NUCLEOTIDE SEQUENCE</scope>
    <source>
        <strain evidence="2">DOB743</strain>
    </source>
</reference>
<organism evidence="2 3">
    <name type="scientific">Suillus placidus</name>
    <dbReference type="NCBI Taxonomy" id="48579"/>
    <lineage>
        <taxon>Eukaryota</taxon>
        <taxon>Fungi</taxon>
        <taxon>Dikarya</taxon>
        <taxon>Basidiomycota</taxon>
        <taxon>Agaricomycotina</taxon>
        <taxon>Agaricomycetes</taxon>
        <taxon>Agaricomycetidae</taxon>
        <taxon>Boletales</taxon>
        <taxon>Suillineae</taxon>
        <taxon>Suillaceae</taxon>
        <taxon>Suillus</taxon>
    </lineage>
</organism>
<dbReference type="Proteomes" id="UP000714275">
    <property type="component" value="Unassembled WGS sequence"/>
</dbReference>
<feature type="domain" description="Integrase core" evidence="1">
    <location>
        <begin position="139"/>
        <end position="313"/>
    </location>
</feature>
<keyword evidence="3" id="KW-1185">Reference proteome</keyword>
<comment type="caution">
    <text evidence="2">The sequence shown here is derived from an EMBL/GenBank/DDBJ whole genome shotgun (WGS) entry which is preliminary data.</text>
</comment>
<accession>A0A9P7CX96</accession>
<gene>
    <name evidence="2" type="ORF">EV702DRAFT_980137</name>
</gene>
<evidence type="ECO:0000313" key="3">
    <source>
        <dbReference type="Proteomes" id="UP000714275"/>
    </source>
</evidence>
<dbReference type="PANTHER" id="PTHR46177:SF1">
    <property type="entry name" value="INTEGRASE CATALYTIC DOMAIN-CONTAINING PROTEIN"/>
    <property type="match status" value="1"/>
</dbReference>
<dbReference type="PANTHER" id="PTHR46177">
    <property type="entry name" value="INTEGRASE CATALYTIC DOMAIN-CONTAINING PROTEIN"/>
    <property type="match status" value="1"/>
</dbReference>
<sequence length="464" mass="54054">MLLTPNIKLAPLDIIQPHILRLWKARQTDKQIVAELQKHFDTQCYGLGLTKFLKVREGMGLRRARQQHHTVETIHEAMGDLRLTYPNAGAREVVSFLFHERNMSVARSVVISYFNIYEPELVLQRKANRLRRRRFWAAGVNDIFAVDQHDKWLRYGLGLHTGIEPFSGRIMWMRVWHSNRNPQLILSYYLDTLDTLGHMPMVTQSDPGSENFGIANAHTTLRQWHNPALQGTLQHRWMQNKKNVMPEIMWSQMRRRFTPGFESLLDHGVMSGWYDSNNILQIMVFRWVFIPWLQRELDAYQDRVNNTRKRRDCNKILPHGVPNLVYNSPEDFGALNFKITVEREALDHVRDLYINPSHVVFDLVPQPLGTLIQHCYEELGCPSVTRQSAWDVYRGLLDVLQVHEEIPSAISVFEDVEEDLPLLENQQDLPYREENNGTYYMGGLGLGMSSARGYVEHKGADICR</sequence>
<dbReference type="EMBL" id="JABBWD010000087">
    <property type="protein sequence ID" value="KAG1767366.1"/>
    <property type="molecule type" value="Genomic_DNA"/>
</dbReference>
<dbReference type="AlphaFoldDB" id="A0A9P7CX96"/>
<protein>
    <recommendedName>
        <fullName evidence="1">Integrase core domain-containing protein</fullName>
    </recommendedName>
</protein>
<name>A0A9P7CX96_9AGAM</name>
<evidence type="ECO:0000259" key="1">
    <source>
        <dbReference type="Pfam" id="PF24764"/>
    </source>
</evidence>